<sequence length="462" mass="49577">MSDLPALTSERLLWATAAILAYVLFCVGVAVRRALLRRRARREADALAGGGEAVLVVYASQTGFAEDLAWTTAKALQMGEVGARVLSISDLTAEDLAGAKRALFVASTTGEGDAPDPAARFVGRVMKAQPDLSGLSYGLLSLGDSSYVQFCAFGRHLDAWLTERGAAPLFDRVEVDDGDEGALRHWQHQLSAISGVTDAPDWSRPAYESWRLAERRLLNPGSQGGEAWHVALEPVEGTAVWAAGDIVEIGPRRGPDEPADAPAPPHREYSIASVPLDGRIELIVRTMTRPDGGFGVGSGWLTKHAKVGGDIDLRIRANRAFHAPEPSRPLILIGAGTGLAGLRAHLKARAAAGANRNWLVFGERSAARDYFHQAEIDAWIAGGVLERISLAFSRDQADRIYVQHRLAEAADDLRLWVSQGAAIYVCGGIEMGKAVGAALTDILGAQTMAELTEDGLYRRDVY</sequence>
<dbReference type="Gene3D" id="3.40.50.80">
    <property type="entry name" value="Nucleotide-binding domain of ferredoxin-NADP reductase (FNR) module"/>
    <property type="match status" value="1"/>
</dbReference>
<dbReference type="InterPro" id="IPR001433">
    <property type="entry name" value="OxRdtase_FAD/NAD-bd"/>
</dbReference>
<evidence type="ECO:0000313" key="8">
    <source>
        <dbReference type="EMBL" id="XDO97234.1"/>
    </source>
</evidence>
<evidence type="ECO:0000259" key="6">
    <source>
        <dbReference type="PROSITE" id="PS50902"/>
    </source>
</evidence>
<dbReference type="Pfam" id="PF00175">
    <property type="entry name" value="NAD_binding_1"/>
    <property type="match status" value="1"/>
</dbReference>
<keyword evidence="5" id="KW-1133">Transmembrane helix</keyword>
<dbReference type="InterPro" id="IPR008254">
    <property type="entry name" value="Flavodoxin/NO_synth"/>
</dbReference>
<evidence type="ECO:0000256" key="2">
    <source>
        <dbReference type="ARBA" id="ARBA00022643"/>
    </source>
</evidence>
<name>A0AB39KVB2_9CAUL</name>
<dbReference type="GO" id="GO:0010181">
    <property type="term" value="F:FMN binding"/>
    <property type="evidence" value="ECO:0007669"/>
    <property type="project" value="InterPro"/>
</dbReference>
<feature type="domain" description="FAD-binding FR-type" evidence="7">
    <location>
        <begin position="205"/>
        <end position="324"/>
    </location>
</feature>
<dbReference type="SUPFAM" id="SSF63380">
    <property type="entry name" value="Riboflavin synthase domain-like"/>
    <property type="match status" value="1"/>
</dbReference>
<dbReference type="Pfam" id="PF00258">
    <property type="entry name" value="Flavodoxin_1"/>
    <property type="match status" value="1"/>
</dbReference>
<evidence type="ECO:0000256" key="4">
    <source>
        <dbReference type="ARBA" id="ARBA00023797"/>
    </source>
</evidence>
<proteinExistence type="predicted"/>
<organism evidence="8">
    <name type="scientific">Caulobacter sp. 73W</name>
    <dbReference type="NCBI Taxonomy" id="3161137"/>
    <lineage>
        <taxon>Bacteria</taxon>
        <taxon>Pseudomonadati</taxon>
        <taxon>Pseudomonadota</taxon>
        <taxon>Alphaproteobacteria</taxon>
        <taxon>Caulobacterales</taxon>
        <taxon>Caulobacteraceae</taxon>
        <taxon>Caulobacter</taxon>
    </lineage>
</organism>
<dbReference type="InterPro" id="IPR017938">
    <property type="entry name" value="Riboflavin_synthase-like_b-brl"/>
</dbReference>
<evidence type="ECO:0000256" key="1">
    <source>
        <dbReference type="ARBA" id="ARBA00022630"/>
    </source>
</evidence>
<dbReference type="PROSITE" id="PS50902">
    <property type="entry name" value="FLAVODOXIN_LIKE"/>
    <property type="match status" value="1"/>
</dbReference>
<keyword evidence="5" id="KW-0812">Transmembrane</keyword>
<dbReference type="GO" id="GO:0003958">
    <property type="term" value="F:NADPH-hemoprotein reductase activity"/>
    <property type="evidence" value="ECO:0007669"/>
    <property type="project" value="UniProtKB-EC"/>
</dbReference>
<keyword evidence="1" id="KW-0285">Flavoprotein</keyword>
<dbReference type="EC" id="1.6.2.4" evidence="4"/>
<protein>
    <recommendedName>
        <fullName evidence="4">NADPH--hemoprotein reductase</fullName>
        <ecNumber evidence="4">1.6.2.4</ecNumber>
    </recommendedName>
</protein>
<dbReference type="GO" id="GO:0050660">
    <property type="term" value="F:flavin adenine dinucleotide binding"/>
    <property type="evidence" value="ECO:0007669"/>
    <property type="project" value="TreeGrafter"/>
</dbReference>
<keyword evidence="3" id="KW-0813">Transport</keyword>
<evidence type="ECO:0000256" key="3">
    <source>
        <dbReference type="ARBA" id="ARBA00022982"/>
    </source>
</evidence>
<gene>
    <name evidence="8" type="ORF">ABOZ73_02105</name>
</gene>
<dbReference type="InterPro" id="IPR017927">
    <property type="entry name" value="FAD-bd_FR_type"/>
</dbReference>
<feature type="transmembrane region" description="Helical" evidence="5">
    <location>
        <begin position="12"/>
        <end position="31"/>
    </location>
</feature>
<reference evidence="8" key="1">
    <citation type="submission" date="2024-06" db="EMBL/GenBank/DDBJ databases">
        <title>Caulobacter inopinatus, sp. nov.</title>
        <authorList>
            <person name="Donachie S.P."/>
        </authorList>
    </citation>
    <scope>NUCLEOTIDE SEQUENCE</scope>
    <source>
        <strain evidence="8">73W</strain>
    </source>
</reference>
<dbReference type="PRINTS" id="PR00371">
    <property type="entry name" value="FPNCR"/>
</dbReference>
<dbReference type="AlphaFoldDB" id="A0AB39KVB2"/>
<dbReference type="InterPro" id="IPR039261">
    <property type="entry name" value="FNR_nucleotide-bd"/>
</dbReference>
<dbReference type="SUPFAM" id="SSF52343">
    <property type="entry name" value="Ferredoxin reductase-like, C-terminal NADP-linked domain"/>
    <property type="match status" value="1"/>
</dbReference>
<dbReference type="RefSeq" id="WP_369060318.1">
    <property type="nucleotide sequence ID" value="NZ_CP158375.1"/>
</dbReference>
<evidence type="ECO:0000259" key="7">
    <source>
        <dbReference type="PROSITE" id="PS51384"/>
    </source>
</evidence>
<accession>A0AB39KVB2</accession>
<dbReference type="Gene3D" id="3.40.50.360">
    <property type="match status" value="1"/>
</dbReference>
<dbReference type="PANTHER" id="PTHR19384">
    <property type="entry name" value="NITRIC OXIDE SYNTHASE-RELATED"/>
    <property type="match status" value="1"/>
</dbReference>
<dbReference type="CDD" id="cd06200">
    <property type="entry name" value="SiR_like1"/>
    <property type="match status" value="1"/>
</dbReference>
<feature type="domain" description="Flavodoxin-like" evidence="6">
    <location>
        <begin position="54"/>
        <end position="191"/>
    </location>
</feature>
<dbReference type="PROSITE" id="PS51384">
    <property type="entry name" value="FAD_FR"/>
    <property type="match status" value="1"/>
</dbReference>
<keyword evidence="2" id="KW-0288">FMN</keyword>
<dbReference type="PANTHER" id="PTHR19384:SF17">
    <property type="entry name" value="NADPH--CYTOCHROME P450 REDUCTASE"/>
    <property type="match status" value="1"/>
</dbReference>
<keyword evidence="5" id="KW-0472">Membrane</keyword>
<evidence type="ECO:0000256" key="5">
    <source>
        <dbReference type="SAM" id="Phobius"/>
    </source>
</evidence>
<dbReference type="InterPro" id="IPR001094">
    <property type="entry name" value="Flavdoxin-like"/>
</dbReference>
<dbReference type="EMBL" id="CP158375">
    <property type="protein sequence ID" value="XDO97234.1"/>
    <property type="molecule type" value="Genomic_DNA"/>
</dbReference>
<dbReference type="InterPro" id="IPR029039">
    <property type="entry name" value="Flavoprotein-like_sf"/>
</dbReference>
<dbReference type="InterPro" id="IPR001709">
    <property type="entry name" value="Flavoprot_Pyr_Nucl_cyt_Rdtase"/>
</dbReference>
<dbReference type="SUPFAM" id="SSF52218">
    <property type="entry name" value="Flavoproteins"/>
    <property type="match status" value="1"/>
</dbReference>
<keyword evidence="3" id="KW-0249">Electron transport</keyword>
<dbReference type="GO" id="GO:0005829">
    <property type="term" value="C:cytosol"/>
    <property type="evidence" value="ECO:0007669"/>
    <property type="project" value="TreeGrafter"/>
</dbReference>
<dbReference type="PRINTS" id="PR00369">
    <property type="entry name" value="FLAVODOXIN"/>
</dbReference>